<feature type="transmembrane region" description="Helical" evidence="1">
    <location>
        <begin position="41"/>
        <end position="60"/>
    </location>
</feature>
<gene>
    <name evidence="3" type="ORF">COB11_08455</name>
</gene>
<evidence type="ECO:0000313" key="4">
    <source>
        <dbReference type="Proteomes" id="UP000217838"/>
    </source>
</evidence>
<dbReference type="Proteomes" id="UP000217838">
    <property type="component" value="Unassembled WGS sequence"/>
</dbReference>
<dbReference type="SUPFAM" id="SSF81324">
    <property type="entry name" value="Voltage-gated potassium channels"/>
    <property type="match status" value="1"/>
</dbReference>
<feature type="transmembrane region" description="Helical" evidence="1">
    <location>
        <begin position="72"/>
        <end position="91"/>
    </location>
</feature>
<feature type="transmembrane region" description="Helical" evidence="1">
    <location>
        <begin position="214"/>
        <end position="234"/>
    </location>
</feature>
<proteinExistence type="predicted"/>
<name>A0A2A4Y959_UNCAE</name>
<organism evidence="3 4">
    <name type="scientific">Aerophobetes bacterium</name>
    <dbReference type="NCBI Taxonomy" id="2030807"/>
    <lineage>
        <taxon>Bacteria</taxon>
        <taxon>Candidatus Aerophobota</taxon>
    </lineage>
</organism>
<evidence type="ECO:0000256" key="1">
    <source>
        <dbReference type="SAM" id="Phobius"/>
    </source>
</evidence>
<evidence type="ECO:0000313" key="3">
    <source>
        <dbReference type="EMBL" id="PCI91368.1"/>
    </source>
</evidence>
<keyword evidence="1" id="KW-0812">Transmembrane</keyword>
<dbReference type="Gene3D" id="1.10.287.70">
    <property type="match status" value="1"/>
</dbReference>
<feature type="transmembrane region" description="Helical" evidence="1">
    <location>
        <begin position="183"/>
        <end position="202"/>
    </location>
</feature>
<feature type="transmembrane region" description="Helical" evidence="1">
    <location>
        <begin position="132"/>
        <end position="150"/>
    </location>
</feature>
<dbReference type="EMBL" id="NVUU01000135">
    <property type="protein sequence ID" value="PCI91368.1"/>
    <property type="molecule type" value="Genomic_DNA"/>
</dbReference>
<comment type="caution">
    <text evidence="3">The sequence shown here is derived from an EMBL/GenBank/DDBJ whole genome shotgun (WGS) entry which is preliminary data.</text>
</comment>
<accession>A0A2A4Y959</accession>
<feature type="transmembrane region" description="Helical" evidence="1">
    <location>
        <begin position="97"/>
        <end position="120"/>
    </location>
</feature>
<dbReference type="Pfam" id="PF07885">
    <property type="entry name" value="Ion_trans_2"/>
    <property type="match status" value="1"/>
</dbReference>
<keyword evidence="1" id="KW-1133">Transmembrane helix</keyword>
<dbReference type="InterPro" id="IPR013099">
    <property type="entry name" value="K_chnl_dom"/>
</dbReference>
<feature type="domain" description="Potassium channel" evidence="2">
    <location>
        <begin position="150"/>
        <end position="231"/>
    </location>
</feature>
<keyword evidence="1" id="KW-0472">Membrane</keyword>
<evidence type="ECO:0000259" key="2">
    <source>
        <dbReference type="Pfam" id="PF07885"/>
    </source>
</evidence>
<dbReference type="AlphaFoldDB" id="A0A2A4Y959"/>
<reference evidence="4" key="1">
    <citation type="submission" date="2017-08" db="EMBL/GenBank/DDBJ databases">
        <title>A dynamic microbial community with high functional redundancy inhabits the cold, oxic subseafloor aquifer.</title>
        <authorList>
            <person name="Tully B.J."/>
            <person name="Wheat C.G."/>
            <person name="Glazer B.T."/>
            <person name="Huber J.A."/>
        </authorList>
    </citation>
    <scope>NUCLEOTIDE SEQUENCE [LARGE SCALE GENOMIC DNA]</scope>
</reference>
<feature type="transmembrane region" description="Helical" evidence="1">
    <location>
        <begin position="12"/>
        <end position="35"/>
    </location>
</feature>
<sequence>MAKKIKTLEAKPTLVTFCSKYFNLLLIFLILLFVFRPYNRSGVYIGIWQLCFIGVFISSIFNCRHHKSIKTLATAVAIPALLCNWFAHFYMITSLELTHLILTFIFICICVGSIISRVILNAKVTLETLRGVVCVYFMIAFGFSYLYLLIEYWVPGSFYFIEGIIKLPSNTILNHNHILSESIFYSFVTLLTIGFGNIHAISDIAQTATILEGMLGQFYIAILVSRIISVYSFYSHKDEVEPVAFSSDHEDHT</sequence>
<protein>
    <recommendedName>
        <fullName evidence="2">Potassium channel domain-containing protein</fullName>
    </recommendedName>
</protein>